<keyword evidence="2" id="KW-1185">Reference proteome</keyword>
<dbReference type="Proteomes" id="UP000789405">
    <property type="component" value="Unassembled WGS sequence"/>
</dbReference>
<accession>A0A9N9PH07</accession>
<dbReference type="AlphaFoldDB" id="A0A9N9PH07"/>
<protein>
    <submittedName>
        <fullName evidence="1">13909_t:CDS:1</fullName>
    </submittedName>
</protein>
<dbReference type="InterPro" id="IPR027310">
    <property type="entry name" value="Profilin_CS"/>
</dbReference>
<organism evidence="1 2">
    <name type="scientific">Dentiscutata erythropus</name>
    <dbReference type="NCBI Taxonomy" id="1348616"/>
    <lineage>
        <taxon>Eukaryota</taxon>
        <taxon>Fungi</taxon>
        <taxon>Fungi incertae sedis</taxon>
        <taxon>Mucoromycota</taxon>
        <taxon>Glomeromycotina</taxon>
        <taxon>Glomeromycetes</taxon>
        <taxon>Diversisporales</taxon>
        <taxon>Gigasporaceae</taxon>
        <taxon>Dentiscutata</taxon>
    </lineage>
</organism>
<dbReference type="GO" id="GO:0003779">
    <property type="term" value="F:actin binding"/>
    <property type="evidence" value="ECO:0007669"/>
    <property type="project" value="InterPro"/>
</dbReference>
<dbReference type="OrthoDB" id="2443600at2759"/>
<gene>
    <name evidence="1" type="ORF">DERYTH_LOCUS26123</name>
</gene>
<reference evidence="1" key="1">
    <citation type="submission" date="2021-06" db="EMBL/GenBank/DDBJ databases">
        <authorList>
            <person name="Kallberg Y."/>
            <person name="Tangrot J."/>
            <person name="Rosling A."/>
        </authorList>
    </citation>
    <scope>NUCLEOTIDE SEQUENCE</scope>
    <source>
        <strain evidence="1">MA453B</strain>
    </source>
</reference>
<dbReference type="PROSITE" id="PS00414">
    <property type="entry name" value="PROFILIN"/>
    <property type="match status" value="1"/>
</dbReference>
<proteinExistence type="predicted"/>
<name>A0A9N9PH07_9GLOM</name>
<evidence type="ECO:0000313" key="1">
    <source>
        <dbReference type="EMBL" id="CAG8815513.1"/>
    </source>
</evidence>
<comment type="caution">
    <text evidence="1">The sequence shown here is derived from an EMBL/GenBank/DDBJ whole genome shotgun (WGS) entry which is preliminary data.</text>
</comment>
<dbReference type="EMBL" id="CAJVPY010052662">
    <property type="protein sequence ID" value="CAG8815513.1"/>
    <property type="molecule type" value="Genomic_DNA"/>
</dbReference>
<feature type="non-terminal residue" evidence="1">
    <location>
        <position position="59"/>
    </location>
</feature>
<evidence type="ECO:0000313" key="2">
    <source>
        <dbReference type="Proteomes" id="UP000789405"/>
    </source>
</evidence>
<sequence length="59" mass="7268">MSWDSYFDETSPKNYRFLDFYKHREKQPNFTFSFQKEADKFRKSLESLAKDGRSEDMKE</sequence>